<name>A0AAD7ZKT2_DIPPU</name>
<evidence type="ECO:0000313" key="1">
    <source>
        <dbReference type="EMBL" id="KAJ9582217.1"/>
    </source>
</evidence>
<organism evidence="1 2">
    <name type="scientific">Diploptera punctata</name>
    <name type="common">Pacific beetle cockroach</name>
    <dbReference type="NCBI Taxonomy" id="6984"/>
    <lineage>
        <taxon>Eukaryota</taxon>
        <taxon>Metazoa</taxon>
        <taxon>Ecdysozoa</taxon>
        <taxon>Arthropoda</taxon>
        <taxon>Hexapoda</taxon>
        <taxon>Insecta</taxon>
        <taxon>Pterygota</taxon>
        <taxon>Neoptera</taxon>
        <taxon>Polyneoptera</taxon>
        <taxon>Dictyoptera</taxon>
        <taxon>Blattodea</taxon>
        <taxon>Blaberoidea</taxon>
        <taxon>Blaberidae</taxon>
        <taxon>Diplopterinae</taxon>
        <taxon>Diploptera</taxon>
    </lineage>
</organism>
<comment type="caution">
    <text evidence="1">The sequence shown here is derived from an EMBL/GenBank/DDBJ whole genome shotgun (WGS) entry which is preliminary data.</text>
</comment>
<proteinExistence type="predicted"/>
<protein>
    <submittedName>
        <fullName evidence="1">Uncharacterized protein</fullName>
    </submittedName>
</protein>
<dbReference type="Proteomes" id="UP001233999">
    <property type="component" value="Unassembled WGS sequence"/>
</dbReference>
<reference evidence="1" key="1">
    <citation type="journal article" date="2023" name="IScience">
        <title>Live-bearing cockroach genome reveals convergent evolutionary mechanisms linked to viviparity in insects and beyond.</title>
        <authorList>
            <person name="Fouks B."/>
            <person name="Harrison M.C."/>
            <person name="Mikhailova A.A."/>
            <person name="Marchal E."/>
            <person name="English S."/>
            <person name="Carruthers M."/>
            <person name="Jennings E.C."/>
            <person name="Chiamaka E.L."/>
            <person name="Frigard R.A."/>
            <person name="Pippel M."/>
            <person name="Attardo G.M."/>
            <person name="Benoit J.B."/>
            <person name="Bornberg-Bauer E."/>
            <person name="Tobe S.S."/>
        </authorList>
    </citation>
    <scope>NUCLEOTIDE SEQUENCE</scope>
    <source>
        <strain evidence="1">Stay&amp;Tobe</strain>
    </source>
</reference>
<dbReference type="EMBL" id="JASPKZ010007817">
    <property type="protein sequence ID" value="KAJ9582217.1"/>
    <property type="molecule type" value="Genomic_DNA"/>
</dbReference>
<gene>
    <name evidence="1" type="ORF">L9F63_003456</name>
</gene>
<dbReference type="AlphaFoldDB" id="A0AAD7ZKT2"/>
<evidence type="ECO:0000313" key="2">
    <source>
        <dbReference type="Proteomes" id="UP001233999"/>
    </source>
</evidence>
<feature type="non-terminal residue" evidence="1">
    <location>
        <position position="77"/>
    </location>
</feature>
<feature type="non-terminal residue" evidence="1">
    <location>
        <position position="1"/>
    </location>
</feature>
<accession>A0AAD7ZKT2</accession>
<sequence length="77" mass="9008">DFLMMMRIQTGNKFVEKNEIKHFQFSLPKRTTLKTEGEQNSRDLLVRNSPKRKDVNPPVIAARIVKEELPLSRSLLQ</sequence>
<reference evidence="1" key="2">
    <citation type="submission" date="2023-05" db="EMBL/GenBank/DDBJ databases">
        <authorList>
            <person name="Fouks B."/>
        </authorList>
    </citation>
    <scope>NUCLEOTIDE SEQUENCE</scope>
    <source>
        <strain evidence="1">Stay&amp;Tobe</strain>
        <tissue evidence="1">Testes</tissue>
    </source>
</reference>
<keyword evidence="2" id="KW-1185">Reference proteome</keyword>